<feature type="signal peptide" evidence="2">
    <location>
        <begin position="1"/>
        <end position="19"/>
    </location>
</feature>
<evidence type="ECO:0000313" key="3">
    <source>
        <dbReference type="EMBL" id="KAG0152320.1"/>
    </source>
</evidence>
<feature type="region of interest" description="Disordered" evidence="1">
    <location>
        <begin position="48"/>
        <end position="76"/>
    </location>
</feature>
<feature type="region of interest" description="Disordered" evidence="1">
    <location>
        <begin position="206"/>
        <end position="258"/>
    </location>
</feature>
<dbReference type="PANTHER" id="PTHR34618:SF1">
    <property type="entry name" value="SECRETED PROTEIN"/>
    <property type="match status" value="1"/>
</dbReference>
<dbReference type="Proteomes" id="UP000886653">
    <property type="component" value="Unassembled WGS sequence"/>
</dbReference>
<gene>
    <name evidence="3" type="ORF">CROQUDRAFT_35582</name>
</gene>
<organism evidence="3 4">
    <name type="scientific">Cronartium quercuum f. sp. fusiforme G11</name>
    <dbReference type="NCBI Taxonomy" id="708437"/>
    <lineage>
        <taxon>Eukaryota</taxon>
        <taxon>Fungi</taxon>
        <taxon>Dikarya</taxon>
        <taxon>Basidiomycota</taxon>
        <taxon>Pucciniomycotina</taxon>
        <taxon>Pucciniomycetes</taxon>
        <taxon>Pucciniales</taxon>
        <taxon>Coleosporiaceae</taxon>
        <taxon>Cronartium</taxon>
    </lineage>
</organism>
<dbReference type="Pfam" id="PF11327">
    <property type="entry name" value="Egh16-like"/>
    <property type="match status" value="1"/>
</dbReference>
<feature type="compositionally biased region" description="Basic and acidic residues" evidence="1">
    <location>
        <begin position="248"/>
        <end position="258"/>
    </location>
</feature>
<evidence type="ECO:0000313" key="4">
    <source>
        <dbReference type="Proteomes" id="UP000886653"/>
    </source>
</evidence>
<sequence>MPKLLVLAQILLFATYANAHCSLIDIHGSNNKVGHAFGVDLNGKYPRKVGQPGDAGGDSGVFQTGTNNPSPPCGSTPELGQLDVVSWLSQAEGSGLPAAHPNGSIVALAFQVNRDGGGPMICEYNEDATAKSFKPMKMILNQSGNNGVGNLLRVNETVVMQFPTGAKCTGGWTETACIIRCRTGVNKRFGGCFAAKLAGTQAPIRTVCGGPRTRQSSRKPKPKIMSKGKPKANKKHNTKTSKVKPHAKRDDSRDVISS</sequence>
<feature type="chain" id="PRO_5040247434" description="Secreted protein" evidence="2">
    <location>
        <begin position="20"/>
        <end position="258"/>
    </location>
</feature>
<keyword evidence="4" id="KW-1185">Reference proteome</keyword>
<reference evidence="3" key="1">
    <citation type="submission" date="2013-11" db="EMBL/GenBank/DDBJ databases">
        <title>Genome sequence of the fusiform rust pathogen reveals effectors for host alternation and coevolution with pine.</title>
        <authorList>
            <consortium name="DOE Joint Genome Institute"/>
            <person name="Smith K."/>
            <person name="Pendleton A."/>
            <person name="Kubisiak T."/>
            <person name="Anderson C."/>
            <person name="Salamov A."/>
            <person name="Aerts A."/>
            <person name="Riley R."/>
            <person name="Clum A."/>
            <person name="Lindquist E."/>
            <person name="Ence D."/>
            <person name="Campbell M."/>
            <person name="Kronenberg Z."/>
            <person name="Feau N."/>
            <person name="Dhillon B."/>
            <person name="Hamelin R."/>
            <person name="Burleigh J."/>
            <person name="Smith J."/>
            <person name="Yandell M."/>
            <person name="Nelson C."/>
            <person name="Grigoriev I."/>
            <person name="Davis J."/>
        </authorList>
    </citation>
    <scope>NUCLEOTIDE SEQUENCE</scope>
    <source>
        <strain evidence="3">G11</strain>
    </source>
</reference>
<protein>
    <recommendedName>
        <fullName evidence="5">Secreted protein</fullName>
    </recommendedName>
</protein>
<evidence type="ECO:0000256" key="2">
    <source>
        <dbReference type="SAM" id="SignalP"/>
    </source>
</evidence>
<comment type="caution">
    <text evidence="3">The sequence shown here is derived from an EMBL/GenBank/DDBJ whole genome shotgun (WGS) entry which is preliminary data.</text>
</comment>
<evidence type="ECO:0008006" key="5">
    <source>
        <dbReference type="Google" id="ProtNLM"/>
    </source>
</evidence>
<dbReference type="EMBL" id="MU167208">
    <property type="protein sequence ID" value="KAG0152320.1"/>
    <property type="molecule type" value="Genomic_DNA"/>
</dbReference>
<dbReference type="InterPro" id="IPR021476">
    <property type="entry name" value="Egh16-like"/>
</dbReference>
<name>A0A9P6TI24_9BASI</name>
<feature type="compositionally biased region" description="Basic residues" evidence="1">
    <location>
        <begin position="215"/>
        <end position="247"/>
    </location>
</feature>
<proteinExistence type="predicted"/>
<accession>A0A9P6TI24</accession>
<dbReference type="PANTHER" id="PTHR34618">
    <property type="entry name" value="SURFACE PROTEIN MAS1, PUTATIVE-RELATED"/>
    <property type="match status" value="1"/>
</dbReference>
<dbReference type="OrthoDB" id="2505881at2759"/>
<evidence type="ECO:0000256" key="1">
    <source>
        <dbReference type="SAM" id="MobiDB-lite"/>
    </source>
</evidence>
<dbReference type="AlphaFoldDB" id="A0A9P6TI24"/>
<keyword evidence="2" id="KW-0732">Signal</keyword>